<keyword evidence="7" id="KW-1185">Reference proteome</keyword>
<evidence type="ECO:0000256" key="1">
    <source>
        <dbReference type="ARBA" id="ARBA00022448"/>
    </source>
</evidence>
<evidence type="ECO:0000259" key="5">
    <source>
        <dbReference type="SMART" id="SM00499"/>
    </source>
</evidence>
<keyword evidence="2" id="KW-0446">Lipid-binding</keyword>
<evidence type="ECO:0000256" key="4">
    <source>
        <dbReference type="SAM" id="SignalP"/>
    </source>
</evidence>
<protein>
    <recommendedName>
        <fullName evidence="5">Bifunctional inhibitor/plant lipid transfer protein/seed storage helical domain-containing protein</fullName>
    </recommendedName>
</protein>
<feature type="signal peptide" evidence="4">
    <location>
        <begin position="1"/>
        <end position="28"/>
    </location>
</feature>
<dbReference type="PANTHER" id="PTHR36757:SF2">
    <property type="entry name" value="MEMBRANE-ASSOCIATED KINASE REGULATOR"/>
    <property type="match status" value="1"/>
</dbReference>
<dbReference type="SUPFAM" id="SSF47699">
    <property type="entry name" value="Bifunctional inhibitor/lipid-transfer protein/seed storage 2S albumin"/>
    <property type="match status" value="1"/>
</dbReference>
<dbReference type="PANTHER" id="PTHR36757">
    <property type="entry name" value="BNAANNG22500D PROTEIN"/>
    <property type="match status" value="1"/>
</dbReference>
<dbReference type="Pfam" id="PF07797">
    <property type="entry name" value="DUF1639"/>
    <property type="match status" value="1"/>
</dbReference>
<evidence type="ECO:0000313" key="7">
    <source>
        <dbReference type="Proteomes" id="UP000266723"/>
    </source>
</evidence>
<evidence type="ECO:0000313" key="6">
    <source>
        <dbReference type="EMBL" id="KAF3548016.1"/>
    </source>
</evidence>
<name>A0ABQ7C748_BRACR</name>
<dbReference type="CDD" id="cd01959">
    <property type="entry name" value="nsLTP2"/>
    <property type="match status" value="1"/>
</dbReference>
<dbReference type="Gene3D" id="1.10.110.10">
    <property type="entry name" value="Plant lipid-transfer and hydrophobic proteins"/>
    <property type="match status" value="1"/>
</dbReference>
<accession>A0ABQ7C748</accession>
<feature type="chain" id="PRO_5045159847" description="Bifunctional inhibitor/plant lipid transfer protein/seed storage helical domain-containing protein" evidence="4">
    <location>
        <begin position="29"/>
        <end position="608"/>
    </location>
</feature>
<gene>
    <name evidence="6" type="ORF">DY000_02004493</name>
</gene>
<keyword evidence="1" id="KW-0813">Transport</keyword>
<reference evidence="6 7" key="1">
    <citation type="journal article" date="2020" name="BMC Genomics">
        <title>Intraspecific diversification of the crop wild relative Brassica cretica Lam. using demographic model selection.</title>
        <authorList>
            <person name="Kioukis A."/>
            <person name="Michalopoulou V.A."/>
            <person name="Briers L."/>
            <person name="Pirintsos S."/>
            <person name="Studholme D.J."/>
            <person name="Pavlidis P."/>
            <person name="Sarris P.F."/>
        </authorList>
    </citation>
    <scope>NUCLEOTIDE SEQUENCE [LARGE SCALE GENOMIC DNA]</scope>
    <source>
        <strain evidence="7">cv. PFS-1207/04</strain>
    </source>
</reference>
<dbReference type="InterPro" id="IPR016140">
    <property type="entry name" value="Bifunc_inhib/LTP/seed_store"/>
</dbReference>
<feature type="region of interest" description="Disordered" evidence="3">
    <location>
        <begin position="454"/>
        <end position="487"/>
    </location>
</feature>
<feature type="region of interest" description="Disordered" evidence="3">
    <location>
        <begin position="158"/>
        <end position="195"/>
    </location>
</feature>
<feature type="compositionally biased region" description="Low complexity" evidence="3">
    <location>
        <begin position="556"/>
        <end position="571"/>
    </location>
</feature>
<sequence length="608" mass="66801">MVMVKATWVSLLALAAFLLVVLDPAAEAVTCSPMQLSPCAAAITSSSPPSALCCAKLKEQTPCICGYMRNPSLRRYISSPNARKVSNTCKFPMPRSISDGRFSHHVLLTLWSSPFSRTERNLLRSINGAPTSKRLHNFTLPYLRWGHQRSLRCVNLPSSSSFPPSPDHGERRNLSIDPICDGKPPKVSNLGNGGGDDAAAVAEAARPWNLRTRRAACNEPTRITHGHGDSEKKEKVKFSVSLLRGEIEEDFTSLFGKKPPRRPKKRPRLVQNQINTLFPGLWLAEQVTEGSYVVPEPLSAISLHLSSLFSIIVFVYYLQLRRAQTKIPSTTTSQYLTMSQGFQISSSLSAKPNIMICAESNHQRISFASDLGQSDKAPSLEQQQQPSGGLVRRDTTLLDSSSPDFEFHISRNFDASPADEIFADGMILPFQVTNASSMPKRLYKYELPPIVSTSSSIPPKPLPLPLPQHFSDKETPGSGPNSDSEAEKTSKSFWSFKRSSSLNCDVKKSLICSFPRLTRSNSTGSSVMNSKREMLRDINKHSSQRHGAPRPEADSSSHLPSSSSPSSVCCSTYQFRPQKQAGKNGGRGGSLGLGSILRILKDKKTKNK</sequence>
<comment type="caution">
    <text evidence="6">The sequence shown here is derived from an EMBL/GenBank/DDBJ whole genome shotgun (WGS) entry which is preliminary data.</text>
</comment>
<dbReference type="SMART" id="SM00499">
    <property type="entry name" value="AAI"/>
    <property type="match status" value="1"/>
</dbReference>
<proteinExistence type="predicted"/>
<dbReference type="Pfam" id="PF14368">
    <property type="entry name" value="LTP_2"/>
    <property type="match status" value="1"/>
</dbReference>
<organism evidence="6 7">
    <name type="scientific">Brassica cretica</name>
    <name type="common">Mustard</name>
    <dbReference type="NCBI Taxonomy" id="69181"/>
    <lineage>
        <taxon>Eukaryota</taxon>
        <taxon>Viridiplantae</taxon>
        <taxon>Streptophyta</taxon>
        <taxon>Embryophyta</taxon>
        <taxon>Tracheophyta</taxon>
        <taxon>Spermatophyta</taxon>
        <taxon>Magnoliopsida</taxon>
        <taxon>eudicotyledons</taxon>
        <taxon>Gunneridae</taxon>
        <taxon>Pentapetalae</taxon>
        <taxon>rosids</taxon>
        <taxon>malvids</taxon>
        <taxon>Brassicales</taxon>
        <taxon>Brassicaceae</taxon>
        <taxon>Brassiceae</taxon>
        <taxon>Brassica</taxon>
    </lineage>
</organism>
<feature type="region of interest" description="Disordered" evidence="3">
    <location>
        <begin position="373"/>
        <end position="395"/>
    </location>
</feature>
<feature type="domain" description="Bifunctional inhibitor/plant lipid transfer protein/seed storage helical" evidence="5">
    <location>
        <begin position="31"/>
        <end position="102"/>
    </location>
</feature>
<evidence type="ECO:0000256" key="3">
    <source>
        <dbReference type="SAM" id="MobiDB-lite"/>
    </source>
</evidence>
<keyword evidence="4" id="KW-0732">Signal</keyword>
<feature type="region of interest" description="Disordered" evidence="3">
    <location>
        <begin position="539"/>
        <end position="595"/>
    </location>
</feature>
<dbReference type="Proteomes" id="UP000266723">
    <property type="component" value="Unassembled WGS sequence"/>
</dbReference>
<evidence type="ECO:0000256" key="2">
    <source>
        <dbReference type="ARBA" id="ARBA00023121"/>
    </source>
</evidence>
<feature type="compositionally biased region" description="Gly residues" evidence="3">
    <location>
        <begin position="583"/>
        <end position="592"/>
    </location>
</feature>
<dbReference type="InterPro" id="IPR012438">
    <property type="entry name" value="DUF1639"/>
</dbReference>
<dbReference type="InterPro" id="IPR033872">
    <property type="entry name" value="nsLTP2"/>
</dbReference>
<dbReference type="InterPro" id="IPR036312">
    <property type="entry name" value="Bifun_inhib/LTP/seed_sf"/>
</dbReference>
<dbReference type="EMBL" id="QGKV02000832">
    <property type="protein sequence ID" value="KAF3548016.1"/>
    <property type="molecule type" value="Genomic_DNA"/>
</dbReference>